<accession>A0A0J6GUK8</accession>
<proteinExistence type="predicted"/>
<evidence type="ECO:0000313" key="3">
    <source>
        <dbReference type="Proteomes" id="UP000036395"/>
    </source>
</evidence>
<name>A0A0J6GUK8_PSETA</name>
<organism evidence="1 3">
    <name type="scientific">Pseudomonas taetrolens</name>
    <dbReference type="NCBI Taxonomy" id="47884"/>
    <lineage>
        <taxon>Bacteria</taxon>
        <taxon>Pseudomonadati</taxon>
        <taxon>Pseudomonadota</taxon>
        <taxon>Gammaproteobacteria</taxon>
        <taxon>Pseudomonadales</taxon>
        <taxon>Pseudomonadaceae</taxon>
        <taxon>Pseudomonas</taxon>
    </lineage>
</organism>
<dbReference type="PATRIC" id="fig|47884.3.peg.1192"/>
<dbReference type="RefSeq" id="WP_048378511.1">
    <property type="nucleotide sequence ID" value="NZ_FNRS01000001.1"/>
</dbReference>
<dbReference type="Gene3D" id="3.30.1460.10">
    <property type="match status" value="1"/>
</dbReference>
<comment type="caution">
    <text evidence="1">The sequence shown here is derived from an EMBL/GenBank/DDBJ whole genome shotgun (WGS) entry which is preliminary data.</text>
</comment>
<dbReference type="SUPFAM" id="SSF69635">
    <property type="entry name" value="Type III secretory system chaperone-like"/>
    <property type="match status" value="1"/>
</dbReference>
<dbReference type="AlphaFoldDB" id="A0A0J6GUK8"/>
<dbReference type="STRING" id="47884.SAMN04490203_3865"/>
<dbReference type="Proteomes" id="UP000183155">
    <property type="component" value="Unassembled WGS sequence"/>
</dbReference>
<dbReference type="CDD" id="cd17024">
    <property type="entry name" value="T3SC_IA_DspF-like"/>
    <property type="match status" value="1"/>
</dbReference>
<protein>
    <submittedName>
        <fullName evidence="2">Tir chaperone protein (CesT) family protein</fullName>
    </submittedName>
</protein>
<dbReference type="Pfam" id="PF05932">
    <property type="entry name" value="CesT"/>
    <property type="match status" value="1"/>
</dbReference>
<keyword evidence="4" id="KW-1185">Reference proteome</keyword>
<dbReference type="EMBL" id="JYLA01000002">
    <property type="protein sequence ID" value="KMM85789.1"/>
    <property type="molecule type" value="Genomic_DNA"/>
</dbReference>
<reference evidence="2 4" key="2">
    <citation type="submission" date="2016-10" db="EMBL/GenBank/DDBJ databases">
        <authorList>
            <person name="Varghese N."/>
            <person name="Submissions S."/>
        </authorList>
    </citation>
    <scope>NUCLEOTIDE SEQUENCE [LARGE SCALE GENOMIC DNA]</scope>
    <source>
        <strain evidence="2 4">BS3652</strain>
    </source>
</reference>
<dbReference type="OrthoDB" id="7026419at2"/>
<dbReference type="EMBL" id="FNRS01000001">
    <property type="protein sequence ID" value="SED12286.1"/>
    <property type="molecule type" value="Genomic_DNA"/>
</dbReference>
<dbReference type="GO" id="GO:0030254">
    <property type="term" value="P:protein secretion by the type III secretion system"/>
    <property type="evidence" value="ECO:0007669"/>
    <property type="project" value="InterPro"/>
</dbReference>
<dbReference type="Proteomes" id="UP000036395">
    <property type="component" value="Unassembled WGS sequence"/>
</dbReference>
<evidence type="ECO:0000313" key="2">
    <source>
        <dbReference type="EMBL" id="SED12286.1"/>
    </source>
</evidence>
<evidence type="ECO:0000313" key="1">
    <source>
        <dbReference type="EMBL" id="KMM85789.1"/>
    </source>
</evidence>
<gene>
    <name evidence="2" type="ORF">SAMN04490203_3865</name>
    <name evidence="1" type="ORF">TU78_03975</name>
</gene>
<reference evidence="1 3" key="1">
    <citation type="submission" date="2015-02" db="EMBL/GenBank/DDBJ databases">
        <title>Pseudomonas helleri sp. nov. and Pseudomonas weihenstephanensis sp. nov., isolated from raw cows milk.</title>
        <authorList>
            <person name="von Neubeck M."/>
            <person name="Huptas C."/>
            <person name="Wenning M."/>
            <person name="Scherer S."/>
        </authorList>
    </citation>
    <scope>NUCLEOTIDE SEQUENCE [LARGE SCALE GENOMIC DNA]</scope>
    <source>
        <strain evidence="1 3">DSM 21104</strain>
    </source>
</reference>
<sequence length="132" mass="14876">MNNDSSVSQQLFAALGQHLKTDLQPDNGVCALFNSQNQEMCVIEFSPHNSHALLHCAIGGALHAPDRYRELLKLNFQPDKLLGCWLALDENDELRLCAQCPVAFMTEEIFCQWVTGFIQQVSDTRLLLCRPD</sequence>
<evidence type="ECO:0000313" key="4">
    <source>
        <dbReference type="Proteomes" id="UP000183155"/>
    </source>
</evidence>
<dbReference type="InterPro" id="IPR010261">
    <property type="entry name" value="Tir_chaperone"/>
</dbReference>